<dbReference type="InterPro" id="IPR036388">
    <property type="entry name" value="WH-like_DNA-bd_sf"/>
</dbReference>
<dbReference type="Proteomes" id="UP001221217">
    <property type="component" value="Unassembled WGS sequence"/>
</dbReference>
<evidence type="ECO:0000256" key="5">
    <source>
        <dbReference type="SAM" id="Phobius"/>
    </source>
</evidence>
<keyword evidence="2" id="KW-0238">DNA-binding</keyword>
<gene>
    <name evidence="7" type="ORF">PQJ61_11925</name>
</gene>
<dbReference type="PANTHER" id="PTHR44688:SF16">
    <property type="entry name" value="DNA-BINDING TRANSCRIPTIONAL ACTIVATOR DEVR_DOSR"/>
    <property type="match status" value="1"/>
</dbReference>
<feature type="domain" description="HTH luxR-type" evidence="6">
    <location>
        <begin position="212"/>
        <end position="279"/>
    </location>
</feature>
<comment type="caution">
    <text evidence="7">The sequence shown here is derived from an EMBL/GenBank/DDBJ whole genome shotgun (WGS) entry which is preliminary data.</text>
</comment>
<feature type="transmembrane region" description="Helical" evidence="5">
    <location>
        <begin position="91"/>
        <end position="109"/>
    </location>
</feature>
<feature type="transmembrane region" description="Helical" evidence="5">
    <location>
        <begin position="141"/>
        <end position="163"/>
    </location>
</feature>
<accession>A0AAJ1MKA0</accession>
<dbReference type="GO" id="GO:0006355">
    <property type="term" value="P:regulation of DNA-templated transcription"/>
    <property type="evidence" value="ECO:0007669"/>
    <property type="project" value="InterPro"/>
</dbReference>
<dbReference type="SUPFAM" id="SSF46894">
    <property type="entry name" value="C-terminal effector domain of the bipartite response regulators"/>
    <property type="match status" value="1"/>
</dbReference>
<feature type="transmembrane region" description="Helical" evidence="5">
    <location>
        <begin position="38"/>
        <end position="59"/>
    </location>
</feature>
<dbReference type="Pfam" id="PF00196">
    <property type="entry name" value="GerE"/>
    <property type="match status" value="1"/>
</dbReference>
<dbReference type="Gene3D" id="1.10.10.10">
    <property type="entry name" value="Winged helix-like DNA-binding domain superfamily/Winged helix DNA-binding domain"/>
    <property type="match status" value="1"/>
</dbReference>
<dbReference type="PROSITE" id="PS50043">
    <property type="entry name" value="HTH_LUXR_2"/>
    <property type="match status" value="1"/>
</dbReference>
<dbReference type="CDD" id="cd06170">
    <property type="entry name" value="LuxR_C_like"/>
    <property type="match status" value="1"/>
</dbReference>
<keyword evidence="5" id="KW-0812">Transmembrane</keyword>
<dbReference type="InterPro" id="IPR016032">
    <property type="entry name" value="Sig_transdc_resp-reg_C-effctor"/>
</dbReference>
<dbReference type="AlphaFoldDB" id="A0AAJ1MKA0"/>
<feature type="coiled-coil region" evidence="4">
    <location>
        <begin position="167"/>
        <end position="208"/>
    </location>
</feature>
<evidence type="ECO:0000256" key="3">
    <source>
        <dbReference type="ARBA" id="ARBA00023163"/>
    </source>
</evidence>
<keyword evidence="4" id="KW-0175">Coiled coil</keyword>
<keyword evidence="5" id="KW-1133">Transmembrane helix</keyword>
<dbReference type="GO" id="GO:0003677">
    <property type="term" value="F:DNA binding"/>
    <property type="evidence" value="ECO:0007669"/>
    <property type="project" value="UniProtKB-KW"/>
</dbReference>
<dbReference type="InterPro" id="IPR000792">
    <property type="entry name" value="Tscrpt_reg_LuxR_C"/>
</dbReference>
<evidence type="ECO:0000256" key="1">
    <source>
        <dbReference type="ARBA" id="ARBA00023015"/>
    </source>
</evidence>
<feature type="transmembrane region" description="Helical" evidence="5">
    <location>
        <begin position="66"/>
        <end position="85"/>
    </location>
</feature>
<keyword evidence="5" id="KW-0472">Membrane</keyword>
<dbReference type="EMBL" id="JAQQAL010000025">
    <property type="protein sequence ID" value="MDC7227462.1"/>
    <property type="molecule type" value="Genomic_DNA"/>
</dbReference>
<evidence type="ECO:0000259" key="6">
    <source>
        <dbReference type="PROSITE" id="PS50043"/>
    </source>
</evidence>
<keyword evidence="3" id="KW-0804">Transcription</keyword>
<evidence type="ECO:0000256" key="4">
    <source>
        <dbReference type="SAM" id="Coils"/>
    </source>
</evidence>
<feature type="transmembrane region" description="Helical" evidence="5">
    <location>
        <begin position="116"/>
        <end position="135"/>
    </location>
</feature>
<evidence type="ECO:0000313" key="7">
    <source>
        <dbReference type="EMBL" id="MDC7227462.1"/>
    </source>
</evidence>
<name>A0AAJ1MKA0_9SPIO</name>
<proteinExistence type="predicted"/>
<dbReference type="SMART" id="SM00421">
    <property type="entry name" value="HTH_LUXR"/>
    <property type="match status" value="1"/>
</dbReference>
<reference evidence="7 8" key="1">
    <citation type="submission" date="2022-12" db="EMBL/GenBank/DDBJ databases">
        <title>Metagenome assembled genome from gulf of manar.</title>
        <authorList>
            <person name="Kohli P."/>
            <person name="Pk S."/>
            <person name="Venkata Ramana C."/>
            <person name="Sasikala C."/>
        </authorList>
    </citation>
    <scope>NUCLEOTIDE SEQUENCE [LARGE SCALE GENOMIC DNA]</scope>
    <source>
        <strain evidence="7">JB008</strain>
    </source>
</reference>
<evidence type="ECO:0000313" key="8">
    <source>
        <dbReference type="Proteomes" id="UP001221217"/>
    </source>
</evidence>
<organism evidence="7 8">
    <name type="scientific">Candidatus Thalassospirochaeta sargassi</name>
    <dbReference type="NCBI Taxonomy" id="3119039"/>
    <lineage>
        <taxon>Bacteria</taxon>
        <taxon>Pseudomonadati</taxon>
        <taxon>Spirochaetota</taxon>
        <taxon>Spirochaetia</taxon>
        <taxon>Spirochaetales</taxon>
        <taxon>Spirochaetaceae</taxon>
        <taxon>Candidatus Thalassospirochaeta</taxon>
    </lineage>
</organism>
<feature type="transmembrane region" description="Helical" evidence="5">
    <location>
        <begin position="12"/>
        <end position="32"/>
    </location>
</feature>
<evidence type="ECO:0000256" key="2">
    <source>
        <dbReference type="ARBA" id="ARBA00023125"/>
    </source>
</evidence>
<protein>
    <submittedName>
        <fullName evidence="7">LuxR C-terminal-related transcriptional regulator</fullName>
    </submittedName>
</protein>
<dbReference type="PANTHER" id="PTHR44688">
    <property type="entry name" value="DNA-BINDING TRANSCRIPTIONAL ACTIVATOR DEVR_DOSR"/>
    <property type="match status" value="1"/>
</dbReference>
<keyword evidence="1" id="KW-0805">Transcription regulation</keyword>
<sequence>MGSNTVFRVQRRVSLISGIIGIAVAITNFTYFVSAHSVIESFIAPAVSLIVLVSILVLFTAFWDHAVSRIVQLALVYLMGAVSILDVYNSIAGIGMMLIFAVIAFKYGYFKKHSIVKFIIFLISIYLLTFISVQNHPHKKGFMLGFDAILYTTMFITVLYSVYLDEIKEYSKRADVAERTVNELIIQRQKLNDELDNLTNQIINFEKSTKPLDFEMIKITPREQEVIKVLVVNGGATEKEIAEALNISPETVKTHMKNIRRKLGVDRKTEIIDLCRNNFKIVSRSYVLDD</sequence>